<dbReference type="InterPro" id="IPR036322">
    <property type="entry name" value="WD40_repeat_dom_sf"/>
</dbReference>
<dbReference type="GO" id="GO:0005643">
    <property type="term" value="C:nuclear pore"/>
    <property type="evidence" value="ECO:0007669"/>
    <property type="project" value="UniProtKB-SubCell"/>
</dbReference>
<keyword evidence="8" id="KW-0175">Coiled coil</keyword>
<feature type="coiled-coil region" evidence="8">
    <location>
        <begin position="753"/>
        <end position="792"/>
    </location>
</feature>
<keyword evidence="3" id="KW-0509">mRNA transport</keyword>
<sequence length="850" mass="94529">MEPSCADSSPVLYVRKADWRGGGARSPLRISSSTSKKTLEWVPLDKHPLFSSRSVSRSTFNAAESTISASDSADAATTPSAGVLQNFLSWDPATSRLYLWDAKSRCLHRLAVRFPEPDDVSSPSSSLSATVEAASVSEQILPDIEIRCTVHQISLNTNGSTLLLFGPDELCVIYLYDRTSNLGDKIYCRTVLLGSSLFSIHKNGLRTLQASWHPYSSNHLGVLSSDSVFRLFDLSADLEQAEQEFYLQPEPIGSQLAVSVFPLAFWFGGQQLWERFSVFILYSNGALYILCPVVPFGSLCNWTHIKEIYEDAHVYGLKSSNSRVSKNMALAVTWLEATFPQLIDRLVDDDSVLVSRAHPFAPLGASLALQGPLVYISQGEKISKHKASISEFEGRPVSFLYNSIGKDSVFVIAWSSGFLQIDALAEEVLPLWNDGSSPHVHFDISGNIEGVAMICQSNLELVSLKHKRLDAKLNNEDIADVDGCSNLPRLLRLSTVDLSLPKDAIKDLLFLFSDPLLSERMYCLHNCGLDMIILHFLPFSNLIPGKEEIVPTPPSVHPILTTSHAETYSPSVLCGFLVMADSYGHSQFVGVTPAYECLVLDVKGWNEMLPFHPELDMKSADSTETFIPEIISKELLNGPKAILVSQSTSLRTLIPGSIEGRSTLHHYIKLFHENYIEYAHKVYIELEQHSDYLKTIIKSQAKRLKGVEQSLLKVENQDNGMKDRFNRAFKVYELLGHRLDNFMLLPAASKKPLTKAESEFNAELDRIANLELNGLQSSIEALNARLKRYLQSSQDSSSSMERQTLQRRNPHVSSAEVSHLKSSLNLLSSINSENTDKIKLIDGKLNSQEK</sequence>
<reference evidence="10 11" key="1">
    <citation type="journal article" date="2017" name="Nature">
        <title>The Apostasia genome and the evolution of orchids.</title>
        <authorList>
            <person name="Zhang G.Q."/>
            <person name="Liu K.W."/>
            <person name="Li Z."/>
            <person name="Lohaus R."/>
            <person name="Hsiao Y.Y."/>
            <person name="Niu S.C."/>
            <person name="Wang J.Y."/>
            <person name="Lin Y.C."/>
            <person name="Xu Q."/>
            <person name="Chen L.J."/>
            <person name="Yoshida K."/>
            <person name="Fujiwara S."/>
            <person name="Wang Z.W."/>
            <person name="Zhang Y.Q."/>
            <person name="Mitsuda N."/>
            <person name="Wang M."/>
            <person name="Liu G.H."/>
            <person name="Pecoraro L."/>
            <person name="Huang H.X."/>
            <person name="Xiao X.J."/>
            <person name="Lin M."/>
            <person name="Wu X.Y."/>
            <person name="Wu W.L."/>
            <person name="Chen Y.Y."/>
            <person name="Chang S.B."/>
            <person name="Sakamoto S."/>
            <person name="Ohme-Takagi M."/>
            <person name="Yagi M."/>
            <person name="Zeng S.J."/>
            <person name="Shen C.Y."/>
            <person name="Yeh C.M."/>
            <person name="Luo Y.B."/>
            <person name="Tsai W.C."/>
            <person name="Van de Peer Y."/>
            <person name="Liu Z.J."/>
        </authorList>
    </citation>
    <scope>NUCLEOTIDE SEQUENCE [LARGE SCALE GENOMIC DNA]</scope>
    <source>
        <strain evidence="11">cv. Shenzhen</strain>
        <tissue evidence="10">Stem</tissue>
    </source>
</reference>
<dbReference type="GO" id="GO:0006606">
    <property type="term" value="P:protein import into nucleus"/>
    <property type="evidence" value="ECO:0007669"/>
    <property type="project" value="TreeGrafter"/>
</dbReference>
<dbReference type="AlphaFoldDB" id="A0A2I0AIJ9"/>
<dbReference type="EMBL" id="KZ451980">
    <property type="protein sequence ID" value="PKA55383.1"/>
    <property type="molecule type" value="Genomic_DNA"/>
</dbReference>
<evidence type="ECO:0000256" key="4">
    <source>
        <dbReference type="ARBA" id="ARBA00022927"/>
    </source>
</evidence>
<proteinExistence type="predicted"/>
<evidence type="ECO:0008006" key="12">
    <source>
        <dbReference type="Google" id="ProtNLM"/>
    </source>
</evidence>
<evidence type="ECO:0000256" key="5">
    <source>
        <dbReference type="ARBA" id="ARBA00023010"/>
    </source>
</evidence>
<feature type="region of interest" description="Disordered" evidence="9">
    <location>
        <begin position="793"/>
        <end position="816"/>
    </location>
</feature>
<keyword evidence="4" id="KW-0653">Protein transport</keyword>
<dbReference type="GO" id="GO:0006406">
    <property type="term" value="P:mRNA export from nucleus"/>
    <property type="evidence" value="ECO:0007669"/>
    <property type="project" value="TreeGrafter"/>
</dbReference>
<dbReference type="STRING" id="1088818.A0A2I0AIJ9"/>
<evidence type="ECO:0000313" key="11">
    <source>
        <dbReference type="Proteomes" id="UP000236161"/>
    </source>
</evidence>
<comment type="subcellular location">
    <subcellularLocation>
        <location evidence="1">Nucleus</location>
        <location evidence="1">Nuclear pore complex</location>
    </subcellularLocation>
</comment>
<keyword evidence="11" id="KW-1185">Reference proteome</keyword>
<dbReference type="InterPro" id="IPR019321">
    <property type="entry name" value="Nucleoporin_Nup88"/>
</dbReference>
<dbReference type="Pfam" id="PF10168">
    <property type="entry name" value="Nup88"/>
    <property type="match status" value="2"/>
</dbReference>
<keyword evidence="6" id="KW-0906">Nuclear pore complex</keyword>
<name>A0A2I0AIJ9_9ASPA</name>
<evidence type="ECO:0000256" key="8">
    <source>
        <dbReference type="SAM" id="Coils"/>
    </source>
</evidence>
<accession>A0A2I0AIJ9</accession>
<dbReference type="GO" id="GO:0017056">
    <property type="term" value="F:structural constituent of nuclear pore"/>
    <property type="evidence" value="ECO:0007669"/>
    <property type="project" value="InterPro"/>
</dbReference>
<dbReference type="PANTHER" id="PTHR13257:SF0">
    <property type="entry name" value="NUCLEAR PORE COMPLEX PROTEIN NUP88"/>
    <property type="match status" value="1"/>
</dbReference>
<keyword evidence="2" id="KW-0813">Transport</keyword>
<gene>
    <name evidence="10" type="ORF">AXF42_Ash004022</name>
</gene>
<evidence type="ECO:0000256" key="9">
    <source>
        <dbReference type="SAM" id="MobiDB-lite"/>
    </source>
</evidence>
<evidence type="ECO:0000313" key="10">
    <source>
        <dbReference type="EMBL" id="PKA55383.1"/>
    </source>
</evidence>
<evidence type="ECO:0000256" key="3">
    <source>
        <dbReference type="ARBA" id="ARBA00022816"/>
    </source>
</evidence>
<dbReference type="InterPro" id="IPR037700">
    <property type="entry name" value="NUP88/NUP82"/>
</dbReference>
<keyword evidence="5" id="KW-0811">Translocation</keyword>
<dbReference type="OrthoDB" id="341482at2759"/>
<organism evidence="10 11">
    <name type="scientific">Apostasia shenzhenica</name>
    <dbReference type="NCBI Taxonomy" id="1088818"/>
    <lineage>
        <taxon>Eukaryota</taxon>
        <taxon>Viridiplantae</taxon>
        <taxon>Streptophyta</taxon>
        <taxon>Embryophyta</taxon>
        <taxon>Tracheophyta</taxon>
        <taxon>Spermatophyta</taxon>
        <taxon>Magnoliopsida</taxon>
        <taxon>Liliopsida</taxon>
        <taxon>Asparagales</taxon>
        <taxon>Orchidaceae</taxon>
        <taxon>Apostasioideae</taxon>
        <taxon>Apostasia</taxon>
    </lineage>
</organism>
<dbReference type="Proteomes" id="UP000236161">
    <property type="component" value="Unassembled WGS sequence"/>
</dbReference>
<dbReference type="PANTHER" id="PTHR13257">
    <property type="entry name" value="NUCLEOPORIN NUP84-RELATED"/>
    <property type="match status" value="1"/>
</dbReference>
<evidence type="ECO:0000256" key="6">
    <source>
        <dbReference type="ARBA" id="ARBA00023132"/>
    </source>
</evidence>
<dbReference type="SUPFAM" id="SSF50978">
    <property type="entry name" value="WD40 repeat-like"/>
    <property type="match status" value="1"/>
</dbReference>
<keyword evidence="7" id="KW-0539">Nucleus</keyword>
<protein>
    <recommendedName>
        <fullName evidence="12">Nuclear pore complex protein NUP88</fullName>
    </recommendedName>
</protein>
<evidence type="ECO:0000256" key="1">
    <source>
        <dbReference type="ARBA" id="ARBA00004567"/>
    </source>
</evidence>
<dbReference type="GO" id="GO:0000055">
    <property type="term" value="P:ribosomal large subunit export from nucleus"/>
    <property type="evidence" value="ECO:0007669"/>
    <property type="project" value="InterPro"/>
</dbReference>
<dbReference type="GO" id="GO:0000056">
    <property type="term" value="P:ribosomal small subunit export from nucleus"/>
    <property type="evidence" value="ECO:0007669"/>
    <property type="project" value="InterPro"/>
</dbReference>
<evidence type="ECO:0000256" key="2">
    <source>
        <dbReference type="ARBA" id="ARBA00022448"/>
    </source>
</evidence>
<evidence type="ECO:0000256" key="7">
    <source>
        <dbReference type="ARBA" id="ARBA00023242"/>
    </source>
</evidence>
<feature type="compositionally biased region" description="Polar residues" evidence="9">
    <location>
        <begin position="800"/>
        <end position="816"/>
    </location>
</feature>